<accession>A0AAE1CID8</accession>
<feature type="region of interest" description="Disordered" evidence="1">
    <location>
        <begin position="256"/>
        <end position="387"/>
    </location>
</feature>
<dbReference type="AlphaFoldDB" id="A0AAE1CID8"/>
<dbReference type="Proteomes" id="UP001270362">
    <property type="component" value="Unassembled WGS sequence"/>
</dbReference>
<feature type="region of interest" description="Disordered" evidence="1">
    <location>
        <begin position="211"/>
        <end position="236"/>
    </location>
</feature>
<keyword evidence="3" id="KW-1185">Reference proteome</keyword>
<proteinExistence type="predicted"/>
<reference evidence="2" key="2">
    <citation type="submission" date="2023-06" db="EMBL/GenBank/DDBJ databases">
        <authorList>
            <consortium name="Lawrence Berkeley National Laboratory"/>
            <person name="Haridas S."/>
            <person name="Hensen N."/>
            <person name="Bonometti L."/>
            <person name="Westerberg I."/>
            <person name="Brannstrom I.O."/>
            <person name="Guillou S."/>
            <person name="Cros-Aarteil S."/>
            <person name="Calhoun S."/>
            <person name="Kuo A."/>
            <person name="Mondo S."/>
            <person name="Pangilinan J."/>
            <person name="Riley R."/>
            <person name="Labutti K."/>
            <person name="Andreopoulos B."/>
            <person name="Lipzen A."/>
            <person name="Chen C."/>
            <person name="Yanf M."/>
            <person name="Daum C."/>
            <person name="Ng V."/>
            <person name="Clum A."/>
            <person name="Steindorff A."/>
            <person name="Ohm R."/>
            <person name="Martin F."/>
            <person name="Silar P."/>
            <person name="Natvig D."/>
            <person name="Lalanne C."/>
            <person name="Gautier V."/>
            <person name="Ament-Velasquez S.L."/>
            <person name="Kruys A."/>
            <person name="Hutchinson M.I."/>
            <person name="Powell A.J."/>
            <person name="Barry K."/>
            <person name="Miller A.N."/>
            <person name="Grigoriev I.V."/>
            <person name="Debuchy R."/>
            <person name="Gladieux P."/>
            <person name="Thoren M.H."/>
            <person name="Johannesson H."/>
        </authorList>
    </citation>
    <scope>NUCLEOTIDE SEQUENCE</scope>
    <source>
        <strain evidence="2">CBS 314.62</strain>
    </source>
</reference>
<name>A0AAE1CID8_9PEZI</name>
<comment type="caution">
    <text evidence="2">The sequence shown here is derived from an EMBL/GenBank/DDBJ whole genome shotgun (WGS) entry which is preliminary data.</text>
</comment>
<reference evidence="2" key="1">
    <citation type="journal article" date="2023" name="Mol. Phylogenet. Evol.">
        <title>Genome-scale phylogeny and comparative genomics of the fungal order Sordariales.</title>
        <authorList>
            <person name="Hensen N."/>
            <person name="Bonometti L."/>
            <person name="Westerberg I."/>
            <person name="Brannstrom I.O."/>
            <person name="Guillou S."/>
            <person name="Cros-Aarteil S."/>
            <person name="Calhoun S."/>
            <person name="Haridas S."/>
            <person name="Kuo A."/>
            <person name="Mondo S."/>
            <person name="Pangilinan J."/>
            <person name="Riley R."/>
            <person name="LaButti K."/>
            <person name="Andreopoulos B."/>
            <person name="Lipzen A."/>
            <person name="Chen C."/>
            <person name="Yan M."/>
            <person name="Daum C."/>
            <person name="Ng V."/>
            <person name="Clum A."/>
            <person name="Steindorff A."/>
            <person name="Ohm R.A."/>
            <person name="Martin F."/>
            <person name="Silar P."/>
            <person name="Natvig D.O."/>
            <person name="Lalanne C."/>
            <person name="Gautier V."/>
            <person name="Ament-Velasquez S.L."/>
            <person name="Kruys A."/>
            <person name="Hutchinson M.I."/>
            <person name="Powell A.J."/>
            <person name="Barry K."/>
            <person name="Miller A.N."/>
            <person name="Grigoriev I.V."/>
            <person name="Debuchy R."/>
            <person name="Gladieux P."/>
            <person name="Hiltunen Thoren M."/>
            <person name="Johannesson H."/>
        </authorList>
    </citation>
    <scope>NUCLEOTIDE SEQUENCE</scope>
    <source>
        <strain evidence="2">CBS 314.62</strain>
    </source>
</reference>
<sequence length="517" mass="55739">MPPPPSPVLLPLFDFCGPENGELTKDVRDLEKVLNAGLGDSKVLPGHLALTQQRGEAWAARVIHGLPANKYRRPYLEVLIRDAYAVQPVDRWVIKPVGDMCCNWRILPAAVKAAFACRNPNFLRGLADLSRDYSFEKTAGALARAVAMPVGDDNGDGDGSSQSRASQSMMYCNVKQAEQILRQESWGTRAPYKREISVADIEVVESQLRIDTRGSGDAAPTYSNDDWSPGEMRDPRREMHVSPFADRFKTEPVEELPAVGPDASGHASSSTTSASTSPQLSSPPTSYYREIAPAPASRSGSPSTPRPRLPSLASWSPIHQSPPYAAELEAGPGPTLTTIRLANPTPQPPLLPKPRALTILSQPNSTDDQHPGPPQSWPSANRAMGPGYTRATAADDRLDQARTHFAHAVALAEQRAVNLELMMNEICALKLGAGRLLVDLRDLTLPVSRAFTTQVLGLLASGDRDWLEALQAEKAETERAAARASGPGARCYIPAARGKEASRGCCCRGALEKVPVG</sequence>
<evidence type="ECO:0000313" key="2">
    <source>
        <dbReference type="EMBL" id="KAK3695652.1"/>
    </source>
</evidence>
<evidence type="ECO:0000313" key="3">
    <source>
        <dbReference type="Proteomes" id="UP001270362"/>
    </source>
</evidence>
<evidence type="ECO:0000256" key="1">
    <source>
        <dbReference type="SAM" id="MobiDB-lite"/>
    </source>
</evidence>
<feature type="compositionally biased region" description="Low complexity" evidence="1">
    <location>
        <begin position="263"/>
        <end position="303"/>
    </location>
</feature>
<gene>
    <name evidence="2" type="ORF">B0T22DRAFT_508958</name>
</gene>
<protein>
    <submittedName>
        <fullName evidence="2">Uncharacterized protein</fullName>
    </submittedName>
</protein>
<dbReference type="EMBL" id="JAULSO010000001">
    <property type="protein sequence ID" value="KAK3695652.1"/>
    <property type="molecule type" value="Genomic_DNA"/>
</dbReference>
<organism evidence="2 3">
    <name type="scientific">Podospora appendiculata</name>
    <dbReference type="NCBI Taxonomy" id="314037"/>
    <lineage>
        <taxon>Eukaryota</taxon>
        <taxon>Fungi</taxon>
        <taxon>Dikarya</taxon>
        <taxon>Ascomycota</taxon>
        <taxon>Pezizomycotina</taxon>
        <taxon>Sordariomycetes</taxon>
        <taxon>Sordariomycetidae</taxon>
        <taxon>Sordariales</taxon>
        <taxon>Podosporaceae</taxon>
        <taxon>Podospora</taxon>
    </lineage>
</organism>